<dbReference type="GO" id="GO:0003824">
    <property type="term" value="F:catalytic activity"/>
    <property type="evidence" value="ECO:0007669"/>
    <property type="project" value="InterPro"/>
</dbReference>
<dbReference type="GO" id="GO:0046914">
    <property type="term" value="F:transition metal ion binding"/>
    <property type="evidence" value="ECO:0007669"/>
    <property type="project" value="InterPro"/>
</dbReference>
<dbReference type="InterPro" id="IPR022513">
    <property type="entry name" value="TOMM_pelo"/>
</dbReference>
<evidence type="ECO:0000313" key="1">
    <source>
        <dbReference type="EMBL" id="AFU02652.1"/>
    </source>
</evidence>
<dbReference type="InterPro" id="IPR036648">
    <property type="entry name" value="CN_Hdrase_a/SCN_Hdrase_g_sf"/>
</dbReference>
<name>K0EYT6_NOCB7</name>
<dbReference type="STRING" id="1133849.O3I_023485"/>
<evidence type="ECO:0000313" key="2">
    <source>
        <dbReference type="Proteomes" id="UP000006304"/>
    </source>
</evidence>
<gene>
    <name evidence="1" type="ORF">O3I_023485</name>
</gene>
<sequence length="112" mass="12624">MTHSTVFNRTELEQTIIARAQRDTEFKQRLIADPQGTVLNELGIAQLPDSPRWRVVEESEEVLYLVLPLRRERIQVIVNNAEPLTDGELTDLRVAGMNAMLKCDPGGHSDAD</sequence>
<dbReference type="SUPFAM" id="SSF56209">
    <property type="entry name" value="Nitrile hydratase alpha chain"/>
    <property type="match status" value="1"/>
</dbReference>
<dbReference type="KEGG" id="nbr:O3I_023485"/>
<keyword evidence="2" id="KW-1185">Reference proteome</keyword>
<dbReference type="NCBIfam" id="TIGR03793">
    <property type="entry name" value="leader_NHLP"/>
    <property type="match status" value="1"/>
</dbReference>
<proteinExistence type="predicted"/>
<dbReference type="AlphaFoldDB" id="K0EYT6"/>
<dbReference type="RefSeq" id="WP_014985507.1">
    <property type="nucleotide sequence ID" value="NC_018681.1"/>
</dbReference>
<dbReference type="HOGENOM" id="CLU_2143238_0_0_11"/>
<organism evidence="1 2">
    <name type="scientific">Nocardia brasiliensis (strain ATCC 700358 / HUJEG-1)</name>
    <dbReference type="NCBI Taxonomy" id="1133849"/>
    <lineage>
        <taxon>Bacteria</taxon>
        <taxon>Bacillati</taxon>
        <taxon>Actinomycetota</taxon>
        <taxon>Actinomycetes</taxon>
        <taxon>Mycobacteriales</taxon>
        <taxon>Nocardiaceae</taxon>
        <taxon>Nocardia</taxon>
    </lineage>
</organism>
<dbReference type="Gene3D" id="3.90.330.10">
    <property type="entry name" value="Nitrile hydratase alpha /Thiocyanate hydrolase gamma"/>
    <property type="match status" value="2"/>
</dbReference>
<reference evidence="1 2" key="1">
    <citation type="journal article" date="2012" name="J. Bacteriol.">
        <title>Complete genome sequence of Nocardia brasiliensis HUJEG-1.</title>
        <authorList>
            <person name="Vera-Cabrera L."/>
            <person name="Ortiz-Lopez R."/>
            <person name="Elizondo-Gonzalez R."/>
            <person name="Perez-Maya A.A."/>
            <person name="Ocampo-Candiani J."/>
        </authorList>
    </citation>
    <scope>NUCLEOTIDE SEQUENCE [LARGE SCALE GENOMIC DNA]</scope>
    <source>
        <strain evidence="2">ATCC 700358</strain>
    </source>
</reference>
<evidence type="ECO:0008006" key="3">
    <source>
        <dbReference type="Google" id="ProtNLM"/>
    </source>
</evidence>
<dbReference type="Proteomes" id="UP000006304">
    <property type="component" value="Chromosome"/>
</dbReference>
<protein>
    <recommendedName>
        <fullName evidence="3">Nitrile hydratase alpha /Thiocyanate hydrolase gamma domain-containing protein</fullName>
    </recommendedName>
</protein>
<dbReference type="EMBL" id="CP003876">
    <property type="protein sequence ID" value="AFU02652.1"/>
    <property type="molecule type" value="Genomic_DNA"/>
</dbReference>
<accession>K0EYT6</accession>